<evidence type="ECO:0000313" key="4">
    <source>
        <dbReference type="Proteomes" id="UP001391051"/>
    </source>
</evidence>
<keyword evidence="4" id="KW-1185">Reference proteome</keyword>
<dbReference type="PANTHER" id="PTHR20858:SF17">
    <property type="entry name" value="HYDROXYMETHYLPYRIMIDINE_PHOSPHOMETHYLPYRIMIDINE KINASE THI20-RELATED"/>
    <property type="match status" value="1"/>
</dbReference>
<dbReference type="NCBIfam" id="TIGR00097">
    <property type="entry name" value="HMP-P_kinase"/>
    <property type="match status" value="1"/>
</dbReference>
<comment type="caution">
    <text evidence="3">The sequence shown here is derived from an EMBL/GenBank/DDBJ whole genome shotgun (WGS) entry which is preliminary data.</text>
</comment>
<evidence type="ECO:0000259" key="1">
    <source>
        <dbReference type="Pfam" id="PF03070"/>
    </source>
</evidence>
<dbReference type="Gene3D" id="1.20.910.10">
    <property type="entry name" value="Heme oxygenase-like"/>
    <property type="match status" value="1"/>
</dbReference>
<evidence type="ECO:0008006" key="5">
    <source>
        <dbReference type="Google" id="ProtNLM"/>
    </source>
</evidence>
<evidence type="ECO:0000313" key="3">
    <source>
        <dbReference type="EMBL" id="KAK7938022.1"/>
    </source>
</evidence>
<dbReference type="GeneID" id="92084174"/>
<dbReference type="EMBL" id="JAQQWE010000010">
    <property type="protein sequence ID" value="KAK7938022.1"/>
    <property type="molecule type" value="Genomic_DNA"/>
</dbReference>
<dbReference type="SUPFAM" id="SSF48613">
    <property type="entry name" value="Heme oxygenase-like"/>
    <property type="match status" value="1"/>
</dbReference>
<dbReference type="InterPro" id="IPR004305">
    <property type="entry name" value="Thiaminase-2/PQQC"/>
</dbReference>
<dbReference type="InterPro" id="IPR016084">
    <property type="entry name" value="Haem_Oase-like_multi-hlx"/>
</dbReference>
<accession>A0ABR1PUJ1</accession>
<dbReference type="Proteomes" id="UP001391051">
    <property type="component" value="Unassembled WGS sequence"/>
</dbReference>
<dbReference type="Pfam" id="PF08543">
    <property type="entry name" value="Phos_pyr_kin"/>
    <property type="match status" value="1"/>
</dbReference>
<evidence type="ECO:0000259" key="2">
    <source>
        <dbReference type="Pfam" id="PF08543"/>
    </source>
</evidence>
<name>A0ABR1PUJ1_9PEZI</name>
<dbReference type="Pfam" id="PF03070">
    <property type="entry name" value="TENA_THI-4"/>
    <property type="match status" value="1"/>
</dbReference>
<reference evidence="3 4" key="1">
    <citation type="submission" date="2023-01" db="EMBL/GenBank/DDBJ databases">
        <title>Analysis of 21 Apiospora genomes using comparative genomics revels a genus with tremendous synthesis potential of carbohydrate active enzymes and secondary metabolites.</title>
        <authorList>
            <person name="Sorensen T."/>
        </authorList>
    </citation>
    <scope>NUCLEOTIDE SEQUENCE [LARGE SCALE GENOMIC DNA]</scope>
    <source>
        <strain evidence="3 4">CBS 24483</strain>
    </source>
</reference>
<dbReference type="CDD" id="cd19367">
    <property type="entry name" value="TenA_C_ScTHI20-like"/>
    <property type="match status" value="1"/>
</dbReference>
<dbReference type="InterPro" id="IPR029056">
    <property type="entry name" value="Ribokinase-like"/>
</dbReference>
<dbReference type="RefSeq" id="XP_066693350.1">
    <property type="nucleotide sequence ID" value="XM_066851112.1"/>
</dbReference>
<sequence>MSMSNTQLPPASSHNPELRGRVLVVAGSDSSGGADGLAKTQSRGLEADQKVLAAHGCYAMTATTALTAQNTLGVDDIYHIPADFVKEQIDAVFKDIKPDVIKTGMLASAETIAMVARAFGSYDVNRLVLDPVMVATTGKQLLPSEAVHDLRELLLPQTFIVTPNIPEAMQLLTLPGKEPPEIRNVDDLEELGRSLLQLGPEWVLVKGGHTPFKADGTVAQTDEEKELVYDVLVSADSVTRIKGAYQKSKNTHGTGCSLASAVAANLSMGLHPIQAVKAACAYIEAAIRFAPGYGEGNGPLNHFHSMYTLPFAPDRFVDYLLDRPDVAPVWHKFVNHPFVLAMGSGELPQESFKNYLIQDYLYLVHFARANALASYKAKSMEDIAAGAKIVTHINTEMSLHLDYCASFGISKEQIEATEEHQACTAYTRYVLDVGMSSDWLALQVALAPCLLGYGAIGQALHDEKNLATKREGNTYYKWICNYVAEDYVEAVEELVKIFIHGTKMEIGFWEMFPSA</sequence>
<dbReference type="InterPro" id="IPR004399">
    <property type="entry name" value="HMP/HMP-P_kinase_dom"/>
</dbReference>
<organism evidence="3 4">
    <name type="scientific">Apiospora aurea</name>
    <dbReference type="NCBI Taxonomy" id="335848"/>
    <lineage>
        <taxon>Eukaryota</taxon>
        <taxon>Fungi</taxon>
        <taxon>Dikarya</taxon>
        <taxon>Ascomycota</taxon>
        <taxon>Pezizomycotina</taxon>
        <taxon>Sordariomycetes</taxon>
        <taxon>Xylariomycetidae</taxon>
        <taxon>Amphisphaeriales</taxon>
        <taxon>Apiosporaceae</taxon>
        <taxon>Apiospora</taxon>
    </lineage>
</organism>
<feature type="domain" description="Thiaminase-2/PQQC" evidence="1">
    <location>
        <begin position="324"/>
        <end position="500"/>
    </location>
</feature>
<proteinExistence type="predicted"/>
<dbReference type="SUPFAM" id="SSF53613">
    <property type="entry name" value="Ribokinase-like"/>
    <property type="match status" value="1"/>
</dbReference>
<dbReference type="InterPro" id="IPR013749">
    <property type="entry name" value="PM/HMP-P_kinase-1"/>
</dbReference>
<dbReference type="CDD" id="cd01169">
    <property type="entry name" value="HMPP_kinase"/>
    <property type="match status" value="1"/>
</dbReference>
<dbReference type="PANTHER" id="PTHR20858">
    <property type="entry name" value="PHOSPHOMETHYLPYRIMIDINE KINASE"/>
    <property type="match status" value="1"/>
</dbReference>
<dbReference type="Gene3D" id="3.40.1190.20">
    <property type="match status" value="1"/>
</dbReference>
<protein>
    <recommendedName>
        <fullName evidence="5">Phosphomethylpyrimidine kinase</fullName>
    </recommendedName>
</protein>
<gene>
    <name evidence="3" type="ORF">PG986_014890</name>
</gene>
<feature type="domain" description="Pyridoxamine kinase/Phosphomethylpyrimidine kinase" evidence="2">
    <location>
        <begin position="44"/>
        <end position="301"/>
    </location>
</feature>